<organism evidence="2 3">
    <name type="scientific">Lotharella oceanica</name>
    <dbReference type="NCBI Taxonomy" id="641309"/>
    <lineage>
        <taxon>Eukaryota</taxon>
        <taxon>Sar</taxon>
        <taxon>Rhizaria</taxon>
        <taxon>Cercozoa</taxon>
        <taxon>Chlorarachniophyceae</taxon>
        <taxon>Lotharella</taxon>
    </lineage>
</organism>
<gene>
    <name evidence="2" type="ORF">M951_chr162</name>
</gene>
<sequence>MIYKAISYSVKKNYHHTNLNIICILLFKCFLIYNFLYTYYKKYLFTNSSIYILYNLFKTFKKNQNIIYISSSYKYNRKSNILIPIKPHATIHNKTLTLEITLLYKQISLNDQTIFRIMHVTRKLLLFHSDTLVSYNNKNLKIYSNINITYKGECFLFFLKHKFIINGVILNKFYSNNSPLNIYIQNNFFLNYTIFHVNYTKTKYYYNIFYLISFLKKNIHNLKINVNINSFLIQNISNHYTSYLKKYIYQLIKCFTLTRNLNQKNTHRKINNIQNFFLLKIYRNLNLLPKKKFPIKTKYFKKYKYIKLNSFNTSIIIENMFRNLIFYKNSLLHEKQKKNYIHQRFIMLNKISQLICINRNILFQYLNFNKKKILLISKLKNLLFNSIMIPLKRKILKNRFQKKKNKKKKIEISKKDLRNFLYHKNNKRWSNLILCFKYIIKTNIQVLIIYYRLIHTKT</sequence>
<keyword evidence="1" id="KW-1133">Transmembrane helix</keyword>
<feature type="transmembrane region" description="Helical" evidence="1">
    <location>
        <begin position="21"/>
        <end position="40"/>
    </location>
</feature>
<keyword evidence="1" id="KW-0812">Transmembrane</keyword>
<name>A0A060DFB8_9EUKA</name>
<reference evidence="2 3" key="1">
    <citation type="journal article" date="2014" name="BMC Genomics">
        <title>Nucleomorph and plastid genome sequences of the chlorarachniophyte Lotharella oceanica: convergent reductive evolution and frequent recombination in nucleomorph-bearing algae.</title>
        <authorList>
            <person name="Tanifuji G."/>
            <person name="Onodera N.T."/>
            <person name="Brown M.W."/>
            <person name="Curtis B.A."/>
            <person name="Roger A.J."/>
            <person name="Ka-Shu Wong G."/>
            <person name="Melkonian M."/>
            <person name="Archibald J.M."/>
        </authorList>
    </citation>
    <scope>NUCLEOTIDE SEQUENCE [LARGE SCALE GENOMIC DNA]</scope>
    <source>
        <strain evidence="2 3">CCMP622</strain>
    </source>
</reference>
<protein>
    <submittedName>
        <fullName evidence="2">Uncharacterized protein</fullName>
    </submittedName>
</protein>
<geneLocation type="nucleomorph" evidence="2"/>
<accession>A0A060DFB8</accession>
<evidence type="ECO:0000256" key="1">
    <source>
        <dbReference type="SAM" id="Phobius"/>
    </source>
</evidence>
<keyword evidence="1" id="KW-0472">Membrane</keyword>
<dbReference type="AlphaFoldDB" id="A0A060DFB8"/>
<keyword evidence="2" id="KW-0542">Nucleomorph</keyword>
<dbReference type="Proteomes" id="UP000243670">
    <property type="component" value="Nucleomorph 1"/>
</dbReference>
<evidence type="ECO:0000313" key="2">
    <source>
        <dbReference type="EMBL" id="AIB09548.1"/>
    </source>
</evidence>
<evidence type="ECO:0000313" key="3">
    <source>
        <dbReference type="Proteomes" id="UP000243670"/>
    </source>
</evidence>
<dbReference type="EMBL" id="CP006627">
    <property type="protein sequence ID" value="AIB09548.1"/>
    <property type="molecule type" value="Genomic_DNA"/>
</dbReference>
<proteinExistence type="predicted"/>